<proteinExistence type="predicted"/>
<gene>
    <name evidence="2" type="ORF">V0U79_03140</name>
</gene>
<dbReference type="Gene3D" id="3.90.190.10">
    <property type="entry name" value="Protein tyrosine phosphatase superfamily"/>
    <property type="match status" value="1"/>
</dbReference>
<comment type="caution">
    <text evidence="2">The sequence shown here is derived from an EMBL/GenBank/DDBJ whole genome shotgun (WGS) entry which is preliminary data.</text>
</comment>
<dbReference type="InterPro" id="IPR029021">
    <property type="entry name" value="Prot-tyrosine_phosphatase-like"/>
</dbReference>
<sequence>MSYDLSNPADYKRAWNHYLWKDHGVLRLKFHNMHPVGTKGMWRANQPSPNRLAWLKDQGFKTILNLRGVQPGRSYYDLEHEACDRLGLAIHDLPWGSREAPYVERIEHLIEVFNTIEYPAIMHCKSGADRAGIVAVMYMLLHEGAPFEEAIEHLSFKYLHVKQGKTGMLDYFFEQYRLANESEPIAFLDWVRTRYDRQAVHDGFMAGWWGSLLTEKILRRE</sequence>
<feature type="domain" description="Tyrosine specific protein phosphatases" evidence="1">
    <location>
        <begin position="100"/>
        <end position="154"/>
    </location>
</feature>
<dbReference type="Pfam" id="PF22741">
    <property type="entry name" value="PTP-NADK"/>
    <property type="match status" value="1"/>
</dbReference>
<dbReference type="RefSeq" id="WP_330198010.1">
    <property type="nucleotide sequence ID" value="NZ_JAZDRP010000002.1"/>
</dbReference>
<evidence type="ECO:0000313" key="3">
    <source>
        <dbReference type="Proteomes" id="UP001354971"/>
    </source>
</evidence>
<keyword evidence="2" id="KW-0808">Transferase</keyword>
<evidence type="ECO:0000259" key="1">
    <source>
        <dbReference type="PROSITE" id="PS50056"/>
    </source>
</evidence>
<dbReference type="InterPro" id="IPR000387">
    <property type="entry name" value="Tyr_Pase_dom"/>
</dbReference>
<dbReference type="InterPro" id="IPR055214">
    <property type="entry name" value="PTP-NADK"/>
</dbReference>
<dbReference type="Proteomes" id="UP001354971">
    <property type="component" value="Unassembled WGS sequence"/>
</dbReference>
<dbReference type="SUPFAM" id="SSF52799">
    <property type="entry name" value="(Phosphotyrosine protein) phosphatases II"/>
    <property type="match status" value="1"/>
</dbReference>
<dbReference type="GO" id="GO:0016740">
    <property type="term" value="F:transferase activity"/>
    <property type="evidence" value="ECO:0007669"/>
    <property type="project" value="UniProtKB-KW"/>
</dbReference>
<name>A0ABU7LN68_9PROT</name>
<evidence type="ECO:0000313" key="2">
    <source>
        <dbReference type="EMBL" id="MEE2525347.1"/>
    </source>
</evidence>
<dbReference type="PROSITE" id="PS50056">
    <property type="entry name" value="TYR_PHOSPHATASE_2"/>
    <property type="match status" value="1"/>
</dbReference>
<organism evidence="2 3">
    <name type="scientific">Hyphobacterium lacteum</name>
    <dbReference type="NCBI Taxonomy" id="3116575"/>
    <lineage>
        <taxon>Bacteria</taxon>
        <taxon>Pseudomonadati</taxon>
        <taxon>Pseudomonadota</taxon>
        <taxon>Alphaproteobacteria</taxon>
        <taxon>Maricaulales</taxon>
        <taxon>Maricaulaceae</taxon>
        <taxon>Hyphobacterium</taxon>
    </lineage>
</organism>
<protein>
    <submittedName>
        <fullName evidence="2">Sulfur transferase domain-containing protein</fullName>
    </submittedName>
</protein>
<reference evidence="2 3" key="1">
    <citation type="submission" date="2024-01" db="EMBL/GenBank/DDBJ databases">
        <title>Hyphobacterium bacterium isolated from marine sediment.</title>
        <authorList>
            <person name="Zhao S."/>
        </authorList>
    </citation>
    <scope>NUCLEOTIDE SEQUENCE [LARGE SCALE GENOMIC DNA]</scope>
    <source>
        <strain evidence="3">HN65</strain>
    </source>
</reference>
<keyword evidence="3" id="KW-1185">Reference proteome</keyword>
<accession>A0ABU7LN68</accession>
<dbReference type="EMBL" id="JAZDRP010000002">
    <property type="protein sequence ID" value="MEE2525347.1"/>
    <property type="molecule type" value="Genomic_DNA"/>
</dbReference>